<comment type="cofactor">
    <cofactor evidence="2">
        <name>Mn(2+)</name>
        <dbReference type="ChEBI" id="CHEBI:29035"/>
    </cofactor>
</comment>
<feature type="binding site" evidence="17">
    <location>
        <position position="826"/>
    </location>
    <ligand>
        <name>ATP</name>
        <dbReference type="ChEBI" id="CHEBI:30616"/>
    </ligand>
</feature>
<evidence type="ECO:0000256" key="2">
    <source>
        <dbReference type="ARBA" id="ARBA00001936"/>
    </source>
</evidence>
<evidence type="ECO:0000256" key="19">
    <source>
        <dbReference type="RuleBase" id="RU000405"/>
    </source>
</evidence>
<keyword evidence="15 16" id="KW-0456">Lyase</keyword>
<feature type="transmembrane region" description="Helical" evidence="21">
    <location>
        <begin position="54"/>
        <end position="75"/>
    </location>
</feature>
<dbReference type="InterPro" id="IPR018297">
    <property type="entry name" value="A/G_cyclase_CS"/>
</dbReference>
<feature type="binding site" evidence="18">
    <location>
        <position position="295"/>
    </location>
    <ligand>
        <name>Mg(2+)</name>
        <dbReference type="ChEBI" id="CHEBI:18420"/>
        <label>1</label>
        <note>catalytic</note>
    </ligand>
</feature>
<dbReference type="EMBL" id="VCAZ01000091">
    <property type="protein sequence ID" value="TSR15997.1"/>
    <property type="molecule type" value="Genomic_DNA"/>
</dbReference>
<evidence type="ECO:0000256" key="6">
    <source>
        <dbReference type="ARBA" id="ARBA00022723"/>
    </source>
</evidence>
<feature type="transmembrane region" description="Helical" evidence="21">
    <location>
        <begin position="197"/>
        <end position="218"/>
    </location>
</feature>
<evidence type="ECO:0000256" key="14">
    <source>
        <dbReference type="ARBA" id="ARBA00023180"/>
    </source>
</evidence>
<dbReference type="PANTHER" id="PTHR45627:SF24">
    <property type="entry name" value="ADENYLATE CYCLASE"/>
    <property type="match status" value="1"/>
</dbReference>
<keyword evidence="7" id="KW-0677">Repeat</keyword>
<feature type="binding site" evidence="18">
    <location>
        <position position="339"/>
    </location>
    <ligand>
        <name>Mg(2+)</name>
        <dbReference type="ChEBI" id="CHEBI:18420"/>
        <label>1</label>
        <note>catalytic</note>
    </ligand>
</feature>
<evidence type="ECO:0000256" key="17">
    <source>
        <dbReference type="PIRSR" id="PIRSR039050-50"/>
    </source>
</evidence>
<dbReference type="GO" id="GO:0005524">
    <property type="term" value="F:ATP binding"/>
    <property type="evidence" value="ECO:0007669"/>
    <property type="project" value="UniProtKB-UniRule"/>
</dbReference>
<proteinExistence type="inferred from homology"/>
<dbReference type="GO" id="GO:0006171">
    <property type="term" value="P:cAMP biosynthetic process"/>
    <property type="evidence" value="ECO:0007669"/>
    <property type="project" value="UniProtKB-KW"/>
</dbReference>
<evidence type="ECO:0000256" key="15">
    <source>
        <dbReference type="ARBA" id="ARBA00023239"/>
    </source>
</evidence>
<dbReference type="CDD" id="cd07302">
    <property type="entry name" value="CHD"/>
    <property type="match status" value="2"/>
</dbReference>
<evidence type="ECO:0000256" key="9">
    <source>
        <dbReference type="ARBA" id="ARBA00022840"/>
    </source>
</evidence>
<dbReference type="GO" id="GO:0004016">
    <property type="term" value="F:adenylate cyclase activity"/>
    <property type="evidence" value="ECO:0007669"/>
    <property type="project" value="UniProtKB-EC"/>
</dbReference>
<feature type="binding site" evidence="17">
    <location>
        <position position="383"/>
    </location>
    <ligand>
        <name>ATP</name>
        <dbReference type="ChEBI" id="CHEBI:30616"/>
    </ligand>
</feature>
<keyword evidence="11 21" id="KW-1133">Transmembrane helix</keyword>
<comment type="similarity">
    <text evidence="16 19">Belongs to the adenylyl cyclase class-4/guanylyl cyclase family.</text>
</comment>
<feature type="binding site" evidence="17">
    <location>
        <begin position="872"/>
        <end position="874"/>
    </location>
    <ligand>
        <name>ATP</name>
        <dbReference type="ChEBI" id="CHEBI:30616"/>
    </ligand>
</feature>
<feature type="transmembrane region" description="Helical" evidence="21">
    <location>
        <begin position="148"/>
        <end position="164"/>
    </location>
</feature>
<keyword evidence="9 16" id="KW-0067">ATP-binding</keyword>
<organism evidence="23 24">
    <name type="scientific">Bagarius yarrelli</name>
    <name type="common">Goonch</name>
    <name type="synonym">Bagrus yarrelli</name>
    <dbReference type="NCBI Taxonomy" id="175774"/>
    <lineage>
        <taxon>Eukaryota</taxon>
        <taxon>Metazoa</taxon>
        <taxon>Chordata</taxon>
        <taxon>Craniata</taxon>
        <taxon>Vertebrata</taxon>
        <taxon>Euteleostomi</taxon>
        <taxon>Actinopterygii</taxon>
        <taxon>Neopterygii</taxon>
        <taxon>Teleostei</taxon>
        <taxon>Ostariophysi</taxon>
        <taxon>Siluriformes</taxon>
        <taxon>Sisoridae</taxon>
        <taxon>Sisorinae</taxon>
        <taxon>Bagarius</taxon>
    </lineage>
</organism>
<feature type="binding site" evidence="17">
    <location>
        <position position="918"/>
    </location>
    <ligand>
        <name>ATP</name>
        <dbReference type="ChEBI" id="CHEBI:30616"/>
    </ligand>
</feature>
<feature type="transmembrane region" description="Helical" evidence="21">
    <location>
        <begin position="596"/>
        <end position="617"/>
    </location>
</feature>
<comment type="catalytic activity">
    <reaction evidence="1 16">
        <text>ATP = 3',5'-cyclic AMP + diphosphate</text>
        <dbReference type="Rhea" id="RHEA:15389"/>
        <dbReference type="ChEBI" id="CHEBI:30616"/>
        <dbReference type="ChEBI" id="CHEBI:33019"/>
        <dbReference type="ChEBI" id="CHEBI:58165"/>
        <dbReference type="EC" id="4.6.1.1"/>
    </reaction>
</comment>
<evidence type="ECO:0000256" key="10">
    <source>
        <dbReference type="ARBA" id="ARBA00022842"/>
    </source>
</evidence>
<feature type="binding site" evidence="18">
    <location>
        <position position="295"/>
    </location>
    <ligand>
        <name>Mg(2+)</name>
        <dbReference type="ChEBI" id="CHEBI:18420"/>
        <label>2</label>
        <note>catalytic</note>
    </ligand>
</feature>
<keyword evidence="14" id="KW-0325">Glycoprotein</keyword>
<dbReference type="SMART" id="SM00044">
    <property type="entry name" value="CYCc"/>
    <property type="match status" value="2"/>
</dbReference>
<dbReference type="InterPro" id="IPR030672">
    <property type="entry name" value="Adcy"/>
</dbReference>
<feature type="transmembrane region" description="Helical" evidence="21">
    <location>
        <begin position="660"/>
        <end position="680"/>
    </location>
</feature>
<dbReference type="InterPro" id="IPR029787">
    <property type="entry name" value="Nucleotide_cyclase"/>
</dbReference>
<evidence type="ECO:0000259" key="22">
    <source>
        <dbReference type="PROSITE" id="PS50125"/>
    </source>
</evidence>
<dbReference type="InterPro" id="IPR032628">
    <property type="entry name" value="AC_N"/>
</dbReference>
<dbReference type="PROSITE" id="PS00452">
    <property type="entry name" value="GUANYLATE_CYCLASE_1"/>
    <property type="match status" value="2"/>
</dbReference>
<dbReference type="OrthoDB" id="6147412at2759"/>
<feature type="binding site" evidence="17">
    <location>
        <begin position="879"/>
        <end position="883"/>
    </location>
    <ligand>
        <name>ATP</name>
        <dbReference type="ChEBI" id="CHEBI:30616"/>
    </ligand>
</feature>
<evidence type="ECO:0000256" key="1">
    <source>
        <dbReference type="ARBA" id="ARBA00001593"/>
    </source>
</evidence>
<keyword evidence="12 16" id="KW-0115">cAMP biosynthesis</keyword>
<name>A0A556V0Y1_BAGYA</name>
<evidence type="ECO:0000256" key="7">
    <source>
        <dbReference type="ARBA" id="ARBA00022737"/>
    </source>
</evidence>
<dbReference type="AlphaFoldDB" id="A0A556V0Y1"/>
<feature type="binding site" evidence="18">
    <location>
        <position position="339"/>
    </location>
    <ligand>
        <name>Mg(2+)</name>
        <dbReference type="ChEBI" id="CHEBI:18420"/>
        <label>2</label>
        <note>catalytic</note>
    </ligand>
</feature>
<gene>
    <name evidence="23" type="ORF">Baya_11636</name>
</gene>
<dbReference type="PANTHER" id="PTHR45627">
    <property type="entry name" value="ADENYLATE CYCLASE TYPE 1"/>
    <property type="match status" value="1"/>
</dbReference>
<dbReference type="GO" id="GO:0007189">
    <property type="term" value="P:adenylate cyclase-activating G protein-coupled receptor signaling pathway"/>
    <property type="evidence" value="ECO:0007669"/>
    <property type="project" value="TreeGrafter"/>
</dbReference>
<comment type="function">
    <text evidence="16">Catalyzes the formation of the signaling molecule cAMP in response to G-protein signaling.</text>
</comment>
<feature type="transmembrane region" description="Helical" evidence="21">
    <location>
        <begin position="117"/>
        <end position="136"/>
    </location>
</feature>
<dbReference type="Pfam" id="PF16214">
    <property type="entry name" value="AC_N"/>
    <property type="match status" value="1"/>
</dbReference>
<feature type="region of interest" description="Disordered" evidence="20">
    <location>
        <begin position="954"/>
        <end position="993"/>
    </location>
</feature>
<keyword evidence="18" id="KW-0464">Manganese</keyword>
<dbReference type="Proteomes" id="UP000319801">
    <property type="component" value="Unassembled WGS sequence"/>
</dbReference>
<keyword evidence="5 21" id="KW-0812">Transmembrane</keyword>
<feature type="compositionally biased region" description="Acidic residues" evidence="20">
    <location>
        <begin position="980"/>
        <end position="993"/>
    </location>
</feature>
<feature type="binding site" evidence="17">
    <location>
        <begin position="337"/>
        <end position="339"/>
    </location>
    <ligand>
        <name>ATP</name>
        <dbReference type="ChEBI" id="CHEBI:30616"/>
    </ligand>
</feature>
<feature type="domain" description="Guanylate cyclase" evidence="22">
    <location>
        <begin position="290"/>
        <end position="417"/>
    </location>
</feature>
<feature type="transmembrane region" description="Helical" evidence="21">
    <location>
        <begin position="87"/>
        <end position="105"/>
    </location>
</feature>
<keyword evidence="8 16" id="KW-0547">Nucleotide-binding</keyword>
<evidence type="ECO:0000256" key="5">
    <source>
        <dbReference type="ARBA" id="ARBA00022692"/>
    </source>
</evidence>
<feature type="binding site" evidence="17">
    <location>
        <begin position="295"/>
        <end position="300"/>
    </location>
    <ligand>
        <name>ATP</name>
        <dbReference type="ChEBI" id="CHEBI:30616"/>
    </ligand>
</feature>
<dbReference type="GO" id="GO:0035556">
    <property type="term" value="P:intracellular signal transduction"/>
    <property type="evidence" value="ECO:0007669"/>
    <property type="project" value="InterPro"/>
</dbReference>
<keyword evidence="6 16" id="KW-0479">Metal-binding</keyword>
<evidence type="ECO:0000256" key="13">
    <source>
        <dbReference type="ARBA" id="ARBA00023136"/>
    </source>
</evidence>
<evidence type="ECO:0000313" key="23">
    <source>
        <dbReference type="EMBL" id="TSR15997.1"/>
    </source>
</evidence>
<comment type="subcellular location">
    <subcellularLocation>
        <location evidence="3">Membrane</location>
        <topology evidence="3">Multi-pass membrane protein</topology>
    </subcellularLocation>
</comment>
<keyword evidence="13 16" id="KW-0472">Membrane</keyword>
<dbReference type="GO" id="GO:0005886">
    <property type="term" value="C:plasma membrane"/>
    <property type="evidence" value="ECO:0007669"/>
    <property type="project" value="InterPro"/>
</dbReference>
<keyword evidence="10 16" id="KW-0460">Magnesium</keyword>
<evidence type="ECO:0000256" key="21">
    <source>
        <dbReference type="SAM" id="Phobius"/>
    </source>
</evidence>
<dbReference type="SUPFAM" id="SSF55073">
    <property type="entry name" value="Nucleotide cyclase"/>
    <property type="match status" value="2"/>
</dbReference>
<evidence type="ECO:0000256" key="12">
    <source>
        <dbReference type="ARBA" id="ARBA00022998"/>
    </source>
</evidence>
<keyword evidence="24" id="KW-1185">Reference proteome</keyword>
<feature type="compositionally biased region" description="Polar residues" evidence="20">
    <location>
        <begin position="962"/>
        <end position="971"/>
    </location>
</feature>
<dbReference type="PROSITE" id="PS50125">
    <property type="entry name" value="GUANYLATE_CYCLASE_2"/>
    <property type="match status" value="2"/>
</dbReference>
<dbReference type="Gene3D" id="3.30.70.1230">
    <property type="entry name" value="Nucleotide cyclase"/>
    <property type="match status" value="3"/>
</dbReference>
<feature type="transmembrane region" description="Helical" evidence="21">
    <location>
        <begin position="169"/>
        <end position="191"/>
    </location>
</feature>
<dbReference type="PIRSF" id="PIRSF039050">
    <property type="entry name" value="Ade_cyc"/>
    <property type="match status" value="1"/>
</dbReference>
<dbReference type="EC" id="4.6.1.1" evidence="4 16"/>
<evidence type="ECO:0000256" key="18">
    <source>
        <dbReference type="PIRSR" id="PIRSR039050-51"/>
    </source>
</evidence>
<feature type="domain" description="Guanylate cyclase" evidence="22">
    <location>
        <begin position="774"/>
        <end position="885"/>
    </location>
</feature>
<dbReference type="FunFam" id="3.30.70.1230:FF:000002">
    <property type="entry name" value="Adenylate cyclase"/>
    <property type="match status" value="1"/>
</dbReference>
<reference evidence="23 24" key="1">
    <citation type="journal article" date="2019" name="Genome Biol. Evol.">
        <title>Whole-Genome Sequencing of the Giant Devil Catfish, Bagarius yarrelli.</title>
        <authorList>
            <person name="Jiang W."/>
            <person name="Lv Y."/>
            <person name="Cheng L."/>
            <person name="Yang K."/>
            <person name="Chao B."/>
            <person name="Wang X."/>
            <person name="Li Y."/>
            <person name="Pan X."/>
            <person name="You X."/>
            <person name="Zhang Y."/>
            <person name="Yang J."/>
            <person name="Li J."/>
            <person name="Zhang X."/>
            <person name="Liu S."/>
            <person name="Sun C."/>
            <person name="Yang J."/>
            <person name="Shi Q."/>
        </authorList>
    </citation>
    <scope>NUCLEOTIDE SEQUENCE [LARGE SCALE GENOMIC DNA]</scope>
    <source>
        <strain evidence="23">JWS20170419001</strain>
        <tissue evidence="23">Muscle</tissue>
    </source>
</reference>
<evidence type="ECO:0000256" key="8">
    <source>
        <dbReference type="ARBA" id="ARBA00022741"/>
    </source>
</evidence>
<dbReference type="GO" id="GO:0046872">
    <property type="term" value="F:metal ion binding"/>
    <property type="evidence" value="ECO:0007669"/>
    <property type="project" value="UniProtKB-KW"/>
</dbReference>
<evidence type="ECO:0000256" key="16">
    <source>
        <dbReference type="PIRNR" id="PIRNR039050"/>
    </source>
</evidence>
<accession>A0A556V0Y1</accession>
<feature type="binding site" evidence="18">
    <location>
        <position position="296"/>
    </location>
    <ligand>
        <name>Mg(2+)</name>
        <dbReference type="ChEBI" id="CHEBI:18420"/>
        <label>2</label>
        <note>catalytic</note>
    </ligand>
</feature>
<dbReference type="InterPro" id="IPR001054">
    <property type="entry name" value="A/G_cyclase"/>
</dbReference>
<comment type="caution">
    <text evidence="23">The sequence shown here is derived from an EMBL/GenBank/DDBJ whole genome shotgun (WGS) entry which is preliminary data.</text>
</comment>
<evidence type="ECO:0000256" key="3">
    <source>
        <dbReference type="ARBA" id="ARBA00004141"/>
    </source>
</evidence>
<comment type="cofactor">
    <cofactor evidence="18">
        <name>Mg(2+)</name>
        <dbReference type="ChEBI" id="CHEBI:18420"/>
    </cofactor>
    <cofactor evidence="18">
        <name>Mn(2+)</name>
        <dbReference type="ChEBI" id="CHEBI:29035"/>
    </cofactor>
    <text evidence="18">Binds 2 magnesium ions per subunit. Is also active with manganese (in vitro).</text>
</comment>
<evidence type="ECO:0000256" key="20">
    <source>
        <dbReference type="SAM" id="MobiDB-lite"/>
    </source>
</evidence>
<evidence type="ECO:0000256" key="4">
    <source>
        <dbReference type="ARBA" id="ARBA00012201"/>
    </source>
</evidence>
<dbReference type="Pfam" id="PF00211">
    <property type="entry name" value="Guanylate_cyc"/>
    <property type="match status" value="3"/>
</dbReference>
<evidence type="ECO:0000313" key="24">
    <source>
        <dbReference type="Proteomes" id="UP000319801"/>
    </source>
</evidence>
<protein>
    <recommendedName>
        <fullName evidence="4 16">adenylate cyclase</fullName>
        <ecNumber evidence="4 16">4.6.1.1</ecNumber>
    </recommendedName>
</protein>
<sequence length="993" mass="110652">MEEVPFQKVKTRRKRSRRCPPGVPLTAIACEDEFDCKELESLFRTYNLKLEQTSALKALAVLAALACALAALEALSGPGLAVGKASHPAHGVVFASLFVVANVKYLRVGQLQQIVSLTLLFAFTFALLCCPFPPVVPGSHAPTTPPEQGVWQLALVTFVAYALLPVRTLLAVTFGIMVAISHVVVTAASVTARTHKLWRALMANTVLFTSVNLSGLFVRILTERAQRKAFLQARNCIEERLRMEDENEKQERLLMSLLPRNVAMEMKEDFLKPPERIFHKIYIQRHDNVSILFADIVGFTSLASQCTAQELVKLLNELFGKFDELATENHCRRIKILGDCYYCVSGLTQPKTDHAHCCVEMGLDMIDTITSVAEATEVNLNMRVGLHTGRVLCGVLGLRKWQYDVWSNDVTLANVMEAGGLPGKVHITRSTLECLNGDYEIEPGNGRERNSFLQKHNIETFFIVPSHRRKLMHCRKMFKAEIPFSNVMNCEDGDKRRVLRSAPEKLRNRTPVSANVTQSSPGTRVNRYIGRLIEARQTESDTADLHFLTLMYKCSERERRYHLIHDEYFTGAVVLSLILAALLGLVYLLIMPQGTIVLVLLVFCICFLVSCIMYLHVTRVQVGCMPWLWASTSNTSIVIIDTVGGANRTMLELPCHGVQYAFLACVVATVTMALFLRVSWLPKLLLLLVASVGSLNFRSYEPILSLLLFSSALALHSRQLELKLRLDFLWATQAEEERDGMEKVKLDNRRILFNLLPVHVAQHFLMSNPRNMVGVLFASIPNFNDFYIELDGNNMGVECLRLLNEIIADFDELMDKECYKDIEKIKTIGSTYMAAVGLVPTAGSKRLHVHIPGINVGPVVAGVIGARRPQYDIWGNTVNVASRMDSTGVPGKIQVTEEVHRLLQNDYDLVCRGNISVKGKGQMVTYFLEGRSQGAGPRAPERRRSTYAIGRAARVGVGSGQGSAHNSTQGRPGSYIVNEENGEDDTEEDEVGV</sequence>
<evidence type="ECO:0000256" key="11">
    <source>
        <dbReference type="ARBA" id="ARBA00022989"/>
    </source>
</evidence>
<feature type="transmembrane region" description="Helical" evidence="21">
    <location>
        <begin position="568"/>
        <end position="590"/>
    </location>
</feature>